<dbReference type="RefSeq" id="WP_155819112.1">
    <property type="nucleotide sequence ID" value="NZ_FNKB01000001.1"/>
</dbReference>
<gene>
    <name evidence="2" type="ORF">SAMN04488565_1835</name>
</gene>
<dbReference type="STRING" id="1079994.SAMN04488565_1835"/>
<dbReference type="Proteomes" id="UP000182690">
    <property type="component" value="Unassembled WGS sequence"/>
</dbReference>
<evidence type="ECO:0000256" key="1">
    <source>
        <dbReference type="SAM" id="MobiDB-lite"/>
    </source>
</evidence>
<organism evidence="2 3">
    <name type="scientific">Leucobacter chromiiresistens</name>
    <dbReference type="NCBI Taxonomy" id="1079994"/>
    <lineage>
        <taxon>Bacteria</taxon>
        <taxon>Bacillati</taxon>
        <taxon>Actinomycetota</taxon>
        <taxon>Actinomycetes</taxon>
        <taxon>Micrococcales</taxon>
        <taxon>Microbacteriaceae</taxon>
        <taxon>Leucobacter</taxon>
    </lineage>
</organism>
<feature type="region of interest" description="Disordered" evidence="1">
    <location>
        <begin position="1"/>
        <end position="30"/>
    </location>
</feature>
<reference evidence="2 3" key="1">
    <citation type="submission" date="2016-10" db="EMBL/GenBank/DDBJ databases">
        <authorList>
            <person name="de Groot N.N."/>
        </authorList>
    </citation>
    <scope>NUCLEOTIDE SEQUENCE [LARGE SCALE GENOMIC DNA]</scope>
    <source>
        <strain evidence="2 3">DSM 22788</strain>
    </source>
</reference>
<dbReference type="EMBL" id="FNKB01000001">
    <property type="protein sequence ID" value="SDQ27793.1"/>
    <property type="molecule type" value="Genomic_DNA"/>
</dbReference>
<accession>A0A1H0ZK13</accession>
<evidence type="ECO:0000313" key="3">
    <source>
        <dbReference type="Proteomes" id="UP000182690"/>
    </source>
</evidence>
<proteinExistence type="predicted"/>
<evidence type="ECO:0000313" key="2">
    <source>
        <dbReference type="EMBL" id="SDQ27793.1"/>
    </source>
</evidence>
<protein>
    <submittedName>
        <fullName evidence="2">Uncharacterized protein</fullName>
    </submittedName>
</protein>
<name>A0A1H0ZK13_9MICO</name>
<dbReference type="AlphaFoldDB" id="A0A1H0ZK13"/>
<sequence>MTAGDSARAPGGGGRGRLTRYGARTKMDRMQGERMRIAKRGHAASPPVDRVRAWTGYV</sequence>